<dbReference type="AlphaFoldDB" id="A0A0H3C1L5"/>
<evidence type="ECO:0000259" key="1">
    <source>
        <dbReference type="Pfam" id="PF13588"/>
    </source>
</evidence>
<gene>
    <name evidence="2" type="ordered locus">BbuZS7_0879</name>
</gene>
<proteinExistence type="predicted"/>
<dbReference type="RefSeq" id="WP_012597405.1">
    <property type="nucleotide sequence ID" value="NC_011728.1"/>
</dbReference>
<feature type="domain" description="Type I restriction enzyme R protein N-terminal" evidence="1">
    <location>
        <begin position="31"/>
        <end position="136"/>
    </location>
</feature>
<dbReference type="Gene3D" id="3.90.1570.30">
    <property type="match status" value="1"/>
</dbReference>
<dbReference type="InterPro" id="IPR029464">
    <property type="entry name" value="HSDR_N"/>
</dbReference>
<dbReference type="KEGG" id="bbz:BbuZS7_0879"/>
<dbReference type="HOGENOM" id="CLU_699554_0_0_12"/>
<dbReference type="PIRSF" id="PIRSF035009">
    <property type="entry name" value="UCP035009_HSDR_N"/>
    <property type="match status" value="1"/>
</dbReference>
<reference evidence="2 3" key="1">
    <citation type="journal article" date="2011" name="J. Bacteriol.">
        <title>Whole-genome sequences of thirteen isolates of Borrelia burgdorferi.</title>
        <authorList>
            <person name="Schutzer S.E."/>
            <person name="Fraser-Liggett C.M."/>
            <person name="Casjens S.R."/>
            <person name="Qiu W.G."/>
            <person name="Dunn J.J."/>
            <person name="Mongodin E.F."/>
            <person name="Luft B.J."/>
        </authorList>
    </citation>
    <scope>NUCLEOTIDE SEQUENCE [LARGE SCALE GENOMIC DNA]</scope>
    <source>
        <strain evidence="2 3">ZS7</strain>
    </source>
</reference>
<dbReference type="EMBL" id="CP001205">
    <property type="protein sequence ID" value="ACK75121.1"/>
    <property type="molecule type" value="Genomic_DNA"/>
</dbReference>
<accession>A0A0H3C1L5</accession>
<sequence>MLNEYKDINFENSIKAVSRKIQKDKDLIENEAQTRQNLIDPFLDAMGYDHTDISIVKVEEKADILKDGLKRVDYVIYPTKKDEEPTILIEAKYHNSREKLENHLKQLKPYFENIRSQAKRVEFGILTDGIEYRFYTDLDKDNLLDNEPFMVVNLEKLTSKDFEYLKKFSRNSLNVEEARSFALEKKYTDKFSAYLKKETKNPSVDLLDFFKAKIGFKKTYSDKIFNDIIKNIFSMFFDEKKSDVLVNSKKSDIEDDTDSGIKDNNIKTENLKKFEKLNSDMKAIYKELEDFIFVLNFNEIEKVETQCYTGFKVQGGYFVDFSFRPGVNKINITITVALDQIILKEGFTRYIKNIGKWGRGDVQILCTSDSQVEEIKYLIKLSYNNIISKMKKIH</sequence>
<evidence type="ECO:0000313" key="3">
    <source>
        <dbReference type="Proteomes" id="UP000006901"/>
    </source>
</evidence>
<dbReference type="Proteomes" id="UP000006901">
    <property type="component" value="Chromosome"/>
</dbReference>
<protein>
    <submittedName>
        <fullName evidence="2">Type I restriction enzyme r protein (Hsdr_n)</fullName>
    </submittedName>
</protein>
<name>A0A0H3C1L5_BORBZ</name>
<evidence type="ECO:0000313" key="2">
    <source>
        <dbReference type="EMBL" id="ACK75121.1"/>
    </source>
</evidence>
<organism evidence="2 3">
    <name type="scientific">Borreliella burgdorferi (strain ZS7)</name>
    <name type="common">Borrelia burgdorferi</name>
    <dbReference type="NCBI Taxonomy" id="445985"/>
    <lineage>
        <taxon>Bacteria</taxon>
        <taxon>Pseudomonadati</taxon>
        <taxon>Spirochaetota</taxon>
        <taxon>Spirochaetia</taxon>
        <taxon>Spirochaetales</taxon>
        <taxon>Borreliaceae</taxon>
        <taxon>Borreliella</taxon>
    </lineage>
</organism>
<dbReference type="InterPro" id="IPR017035">
    <property type="entry name" value="UCP035009_HsdR_All3000-type"/>
</dbReference>
<dbReference type="Pfam" id="PF13588">
    <property type="entry name" value="HSDR_N_2"/>
    <property type="match status" value="1"/>
</dbReference>